<accession>A0A838A4P3</accession>
<evidence type="ECO:0000256" key="1">
    <source>
        <dbReference type="SAM" id="Phobius"/>
    </source>
</evidence>
<dbReference type="EMBL" id="JACCKD010000001">
    <property type="protein sequence ID" value="MBA0124610.1"/>
    <property type="molecule type" value="Genomic_DNA"/>
</dbReference>
<feature type="transmembrane region" description="Helical" evidence="1">
    <location>
        <begin position="50"/>
        <end position="70"/>
    </location>
</feature>
<keyword evidence="1" id="KW-1133">Transmembrane helix</keyword>
<gene>
    <name evidence="2" type="ORF">H0B56_03545</name>
</gene>
<protein>
    <recommendedName>
        <fullName evidence="4">DUF3093 domain-containing protein</fullName>
    </recommendedName>
</protein>
<dbReference type="AlphaFoldDB" id="A0A838A4P3"/>
<proteinExistence type="predicted"/>
<dbReference type="Proteomes" id="UP000582974">
    <property type="component" value="Unassembled WGS sequence"/>
</dbReference>
<keyword evidence="1" id="KW-0812">Transmembrane</keyword>
<evidence type="ECO:0000313" key="3">
    <source>
        <dbReference type="Proteomes" id="UP000582974"/>
    </source>
</evidence>
<evidence type="ECO:0008006" key="4">
    <source>
        <dbReference type="Google" id="ProtNLM"/>
    </source>
</evidence>
<evidence type="ECO:0000313" key="2">
    <source>
        <dbReference type="EMBL" id="MBA0124610.1"/>
    </source>
</evidence>
<keyword evidence="3" id="KW-1185">Reference proteome</keyword>
<name>A0A838A4P3_9PSEU</name>
<organism evidence="2 3">
    <name type="scientific">Haloechinothrix aidingensis</name>
    <dbReference type="NCBI Taxonomy" id="2752311"/>
    <lineage>
        <taxon>Bacteria</taxon>
        <taxon>Bacillati</taxon>
        <taxon>Actinomycetota</taxon>
        <taxon>Actinomycetes</taxon>
        <taxon>Pseudonocardiales</taxon>
        <taxon>Pseudonocardiaceae</taxon>
        <taxon>Haloechinothrix</taxon>
    </lineage>
</organism>
<keyword evidence="1" id="KW-0472">Membrane</keyword>
<reference evidence="2 3" key="1">
    <citation type="submission" date="2020-07" db="EMBL/GenBank/DDBJ databases">
        <title>Genome of Haloechinothrix sp.</title>
        <authorList>
            <person name="Tang S.-K."/>
            <person name="Yang L."/>
            <person name="Zhu W.-Y."/>
        </authorList>
    </citation>
    <scope>NUCLEOTIDE SEQUENCE [LARGE SCALE GENOMIC DNA]</scope>
    <source>
        <strain evidence="2 3">YIM 98757</strain>
    </source>
</reference>
<sequence length="164" mass="17756">MSEGAPGAADRSGTVLYEEIGATWWPLVWAPGLAVAGMGFDLLLGLRPHVMGWTLAGAVLMLFTALWVYARRRFLQVRLTAAELCQADERVPVDRIDRVEAGADADSGERPSLAPAGTRVLGGGMTPPRKYEELLLRLDDGTLVLAWARDAARLESALRSVLSR</sequence>
<comment type="caution">
    <text evidence="2">The sequence shown here is derived from an EMBL/GenBank/DDBJ whole genome shotgun (WGS) entry which is preliminary data.</text>
</comment>